<dbReference type="GO" id="GO:0003677">
    <property type="term" value="F:DNA binding"/>
    <property type="evidence" value="ECO:0007669"/>
    <property type="project" value="InterPro"/>
</dbReference>
<feature type="compositionally biased region" description="Basic residues" evidence="1">
    <location>
        <begin position="204"/>
        <end position="214"/>
    </location>
</feature>
<comment type="caution">
    <text evidence="3">The sequence shown here is derived from an EMBL/GenBank/DDBJ whole genome shotgun (WGS) entry which is preliminary data.</text>
</comment>
<name>A0A0P6VW40_9HYPH</name>
<evidence type="ECO:0000256" key="1">
    <source>
        <dbReference type="SAM" id="MobiDB-lite"/>
    </source>
</evidence>
<dbReference type="Pfam" id="PF10073">
    <property type="entry name" value="GapR_DNA-bd"/>
    <property type="match status" value="1"/>
</dbReference>
<evidence type="ECO:0000259" key="2">
    <source>
        <dbReference type="Pfam" id="PF10073"/>
    </source>
</evidence>
<feature type="region of interest" description="Disordered" evidence="1">
    <location>
        <begin position="191"/>
        <end position="249"/>
    </location>
</feature>
<dbReference type="AlphaFoldDB" id="A0A0P6VW40"/>
<accession>A0A0P6VW40</accession>
<gene>
    <name evidence="3" type="ORF">ABB55_27640</name>
</gene>
<keyword evidence="4" id="KW-1185">Reference proteome</keyword>
<reference evidence="3 4" key="1">
    <citation type="submission" date="2015-09" db="EMBL/GenBank/DDBJ databases">
        <authorList>
            <person name="Jackson K.R."/>
            <person name="Lunt B.L."/>
            <person name="Fisher J.N.B."/>
            <person name="Gardner A.V."/>
            <person name="Bailey M.E."/>
            <person name="Deus L.M."/>
            <person name="Earl A.S."/>
            <person name="Gibby P.D."/>
            <person name="Hartmann K.A."/>
            <person name="Liu J.E."/>
            <person name="Manci A.M."/>
            <person name="Nielsen D.A."/>
            <person name="Solomon M.B."/>
            <person name="Breakwell D.P."/>
            <person name="Burnett S.H."/>
            <person name="Grose J.H."/>
        </authorList>
    </citation>
    <scope>NUCLEOTIDE SEQUENCE [LARGE SCALE GENOMIC DNA]</scope>
    <source>
        <strain evidence="3 4">16</strain>
    </source>
</reference>
<evidence type="ECO:0000313" key="4">
    <source>
        <dbReference type="Proteomes" id="UP000048984"/>
    </source>
</evidence>
<protein>
    <recommendedName>
        <fullName evidence="2">GapR-like DNA-binding domain-containing protein</fullName>
    </recommendedName>
</protein>
<evidence type="ECO:0000313" key="3">
    <source>
        <dbReference type="EMBL" id="KPL55541.1"/>
    </source>
</evidence>
<organism evidence="3 4">
    <name type="scientific">Prosthecodimorpha hirschii</name>
    <dbReference type="NCBI Taxonomy" id="665126"/>
    <lineage>
        <taxon>Bacteria</taxon>
        <taxon>Pseudomonadati</taxon>
        <taxon>Pseudomonadota</taxon>
        <taxon>Alphaproteobacteria</taxon>
        <taxon>Hyphomicrobiales</taxon>
        <taxon>Ancalomicrobiaceae</taxon>
        <taxon>Prosthecodimorpha</taxon>
    </lineage>
</organism>
<dbReference type="STRING" id="665126.ABB55_27640"/>
<proteinExistence type="predicted"/>
<feature type="region of interest" description="Disordered" evidence="1">
    <location>
        <begin position="89"/>
        <end position="160"/>
    </location>
</feature>
<feature type="domain" description="GapR-like DNA-binding" evidence="2">
    <location>
        <begin position="8"/>
        <end position="82"/>
    </location>
</feature>
<dbReference type="Proteomes" id="UP000048984">
    <property type="component" value="Unassembled WGS sequence"/>
</dbReference>
<dbReference type="InterPro" id="IPR046367">
    <property type="entry name" value="GapR-like_DNA-bd"/>
</dbReference>
<sequence length="249" mass="26596">MPHPNQRAADELRDHLDALLAIELERDALKERRSERLAEIKARGYDPKALLAVLQRVREDEAARRKRESVAASAEIYAATLGMDLGDFGARSDPGLSPGARDAIERSRRPGQPHPGPPDPGSPDGDDDAPHAAGQTRQPETMAGTPLAPSADEISAARQQGADAFHAGVDVLANPYLAGDPRRFVWDNGWCAAGGTDGMDIPAHLRRPADRRRPKPEPEAPAPAAESDITTKAGPPSTSDEPTPDEDDA</sequence>
<dbReference type="RefSeq" id="WP_054361709.1">
    <property type="nucleotide sequence ID" value="NZ_LJYW01000001.1"/>
</dbReference>
<feature type="compositionally biased region" description="Pro residues" evidence="1">
    <location>
        <begin position="112"/>
        <end position="121"/>
    </location>
</feature>
<reference evidence="3 4" key="2">
    <citation type="submission" date="2015-10" db="EMBL/GenBank/DDBJ databases">
        <title>Draft Genome Sequence of Prosthecomicrobium hirschii ATCC 27832.</title>
        <authorList>
            <person name="Daniel J."/>
            <person name="Givan S.A."/>
            <person name="Brun Y.V."/>
            <person name="Brown P.J."/>
        </authorList>
    </citation>
    <scope>NUCLEOTIDE SEQUENCE [LARGE SCALE GENOMIC DNA]</scope>
    <source>
        <strain evidence="3 4">16</strain>
    </source>
</reference>
<dbReference type="EMBL" id="LJYW01000001">
    <property type="protein sequence ID" value="KPL55541.1"/>
    <property type="molecule type" value="Genomic_DNA"/>
</dbReference>